<keyword evidence="14" id="KW-1185">Reference proteome</keyword>
<dbReference type="EC" id="1.2.1.84" evidence="10"/>
<feature type="domain" description="Thioester reductase (TE)" evidence="12">
    <location>
        <begin position="17"/>
        <end position="289"/>
    </location>
</feature>
<dbReference type="GO" id="GO:0080019">
    <property type="term" value="F:alcohol-forming very long-chain fatty acyl-CoA reductase activity"/>
    <property type="evidence" value="ECO:0007669"/>
    <property type="project" value="InterPro"/>
</dbReference>
<gene>
    <name evidence="13" type="ORF">PHAECO_LOCUS2333</name>
</gene>
<keyword evidence="10" id="KW-0560">Oxidoreductase</keyword>
<evidence type="ECO:0000256" key="9">
    <source>
        <dbReference type="ARBA" id="ARBA00052530"/>
    </source>
</evidence>
<dbReference type="InterPro" id="IPR036291">
    <property type="entry name" value="NAD(P)-bd_dom_sf"/>
</dbReference>
<proteinExistence type="inferred from homology"/>
<evidence type="ECO:0000259" key="11">
    <source>
        <dbReference type="Pfam" id="PF03015"/>
    </source>
</evidence>
<dbReference type="PANTHER" id="PTHR11011:SF118">
    <property type="entry name" value="FATTY ACYL-COA REDUCTASE"/>
    <property type="match status" value="1"/>
</dbReference>
<keyword evidence="5 10" id="KW-0521">NADP</keyword>
<dbReference type="GO" id="GO:0016020">
    <property type="term" value="C:membrane"/>
    <property type="evidence" value="ECO:0007669"/>
    <property type="project" value="UniProtKB-SubCell"/>
</dbReference>
<comment type="catalytic activity">
    <reaction evidence="9 10">
        <text>a long-chain fatty acyl-CoA + 2 NADPH + 2 H(+) = a long-chain primary fatty alcohol + 2 NADP(+) + CoA</text>
        <dbReference type="Rhea" id="RHEA:52716"/>
        <dbReference type="ChEBI" id="CHEBI:15378"/>
        <dbReference type="ChEBI" id="CHEBI:57287"/>
        <dbReference type="ChEBI" id="CHEBI:57783"/>
        <dbReference type="ChEBI" id="CHEBI:58349"/>
        <dbReference type="ChEBI" id="CHEBI:77396"/>
        <dbReference type="ChEBI" id="CHEBI:83139"/>
        <dbReference type="EC" id="1.2.1.84"/>
    </reaction>
</comment>
<comment type="similarity">
    <text evidence="2 10">Belongs to the fatty acyl-CoA reductase family.</text>
</comment>
<dbReference type="CDD" id="cd09071">
    <property type="entry name" value="FAR_C"/>
    <property type="match status" value="1"/>
</dbReference>
<evidence type="ECO:0000259" key="12">
    <source>
        <dbReference type="Pfam" id="PF07993"/>
    </source>
</evidence>
<evidence type="ECO:0000256" key="3">
    <source>
        <dbReference type="ARBA" id="ARBA00022516"/>
    </source>
</evidence>
<dbReference type="SUPFAM" id="SSF51735">
    <property type="entry name" value="NAD(P)-binding Rossmann-fold domains"/>
    <property type="match status" value="1"/>
</dbReference>
<accession>A0A9N9SD43</accession>
<keyword evidence="8 10" id="KW-0472">Membrane</keyword>
<dbReference type="CDD" id="cd05236">
    <property type="entry name" value="FAR-N_SDR_e"/>
    <property type="match status" value="1"/>
</dbReference>
<name>A0A9N9SD43_PHACE</name>
<dbReference type="InterPro" id="IPR013120">
    <property type="entry name" value="FAR_NAD-bd"/>
</dbReference>
<feature type="domain" description="Fatty acyl-CoA reductase C-terminal" evidence="11">
    <location>
        <begin position="362"/>
        <end position="454"/>
    </location>
</feature>
<evidence type="ECO:0000256" key="10">
    <source>
        <dbReference type="RuleBase" id="RU363097"/>
    </source>
</evidence>
<dbReference type="FunFam" id="3.40.50.720:FF:000143">
    <property type="entry name" value="Fatty acyl-CoA reductase"/>
    <property type="match status" value="1"/>
</dbReference>
<dbReference type="PANTHER" id="PTHR11011">
    <property type="entry name" value="MALE STERILITY PROTEIN 2-RELATED"/>
    <property type="match status" value="1"/>
</dbReference>
<comment type="subcellular location">
    <subcellularLocation>
        <location evidence="1">Membrane</location>
        <topology evidence="1">Multi-pass membrane protein</topology>
    </subcellularLocation>
</comment>
<evidence type="ECO:0000256" key="8">
    <source>
        <dbReference type="ARBA" id="ARBA00023136"/>
    </source>
</evidence>
<feature type="non-terminal residue" evidence="13">
    <location>
        <position position="497"/>
    </location>
</feature>
<dbReference type="InterPro" id="IPR026055">
    <property type="entry name" value="FAR"/>
</dbReference>
<keyword evidence="4 10" id="KW-0812">Transmembrane</keyword>
<dbReference type="Gene3D" id="3.40.50.720">
    <property type="entry name" value="NAD(P)-binding Rossmann-like Domain"/>
    <property type="match status" value="1"/>
</dbReference>
<dbReference type="Pfam" id="PF07993">
    <property type="entry name" value="NAD_binding_4"/>
    <property type="match status" value="1"/>
</dbReference>
<reference evidence="13" key="1">
    <citation type="submission" date="2022-01" db="EMBL/GenBank/DDBJ databases">
        <authorList>
            <person name="King R."/>
        </authorList>
    </citation>
    <scope>NUCLEOTIDE SEQUENCE</scope>
</reference>
<dbReference type="AlphaFoldDB" id="A0A9N9SD43"/>
<evidence type="ECO:0000256" key="4">
    <source>
        <dbReference type="ARBA" id="ARBA00022692"/>
    </source>
</evidence>
<dbReference type="InterPro" id="IPR033640">
    <property type="entry name" value="FAR_C"/>
</dbReference>
<sequence length="497" mass="56570">MDHSVIADWYGGQNIFITGATGFMGKVLIEKLLRSCTNVANIYILVRPKKGKGAKQRKAEFINCPAFESLKNSPNSTEIFEKLKCLSGDVCQENCGLSPEDQELLKTNVTVVFHMAANVRFDQPIKNTITANTGGTLNVLELACNFQKLKVFLHVSTSYCHCNVAKLEERLYRSPQDPRRMLQLAEWMDDEMLQALTPVLLKNSSPNTYAYTKCLTEQLVSEYREKLPIVIARPSIIIAAYKEPIPGWIDNINGPTGILIGAGKGVIRTMHCNESMSADVVPVDMVINSVLIVAWKVGCEPRKSEVEVYNVTANRDDPISWGRAIELGRKYFADYPFSVCLWYPGGSAKSSYFVHVIAAFFLHIIPAYLVDALMTLTGNKPFLVKLQKRIENGLSVLQYYTTREWYFHNEKFEKLYESLGSTDKELFYTNREALKYDKFMLDYILGARKYCVHENEDTLPTARKLNRRLFYLDVLMNIVLIGLFLWALYSFVTTFFV</sequence>
<dbReference type="Proteomes" id="UP001153737">
    <property type="component" value="Chromosome 11"/>
</dbReference>
<organism evidence="13 14">
    <name type="scientific">Phaedon cochleariae</name>
    <name type="common">Mustard beetle</name>
    <dbReference type="NCBI Taxonomy" id="80249"/>
    <lineage>
        <taxon>Eukaryota</taxon>
        <taxon>Metazoa</taxon>
        <taxon>Ecdysozoa</taxon>
        <taxon>Arthropoda</taxon>
        <taxon>Hexapoda</taxon>
        <taxon>Insecta</taxon>
        <taxon>Pterygota</taxon>
        <taxon>Neoptera</taxon>
        <taxon>Endopterygota</taxon>
        <taxon>Coleoptera</taxon>
        <taxon>Polyphaga</taxon>
        <taxon>Cucujiformia</taxon>
        <taxon>Chrysomeloidea</taxon>
        <taxon>Chrysomelidae</taxon>
        <taxon>Chrysomelinae</taxon>
        <taxon>Chrysomelini</taxon>
        <taxon>Phaedon</taxon>
    </lineage>
</organism>
<keyword evidence="7 10" id="KW-0443">Lipid metabolism</keyword>
<reference evidence="13" key="2">
    <citation type="submission" date="2022-10" db="EMBL/GenBank/DDBJ databases">
        <authorList>
            <consortium name="ENA_rothamsted_submissions"/>
            <consortium name="culmorum"/>
            <person name="King R."/>
        </authorList>
    </citation>
    <scope>NUCLEOTIDE SEQUENCE</scope>
</reference>
<dbReference type="EMBL" id="OU896717">
    <property type="protein sequence ID" value="CAG9815058.1"/>
    <property type="molecule type" value="Genomic_DNA"/>
</dbReference>
<keyword evidence="3 10" id="KW-0444">Lipid biosynthesis</keyword>
<feature type="transmembrane region" description="Helical" evidence="10">
    <location>
        <begin position="352"/>
        <end position="370"/>
    </location>
</feature>
<comment type="function">
    <text evidence="10">Catalyzes the reduction of fatty acyl-CoA to fatty alcohols.</text>
</comment>
<keyword evidence="6 10" id="KW-1133">Transmembrane helix</keyword>
<evidence type="ECO:0000313" key="13">
    <source>
        <dbReference type="EMBL" id="CAG9815058.1"/>
    </source>
</evidence>
<evidence type="ECO:0000256" key="2">
    <source>
        <dbReference type="ARBA" id="ARBA00005928"/>
    </source>
</evidence>
<evidence type="ECO:0000256" key="5">
    <source>
        <dbReference type="ARBA" id="ARBA00022857"/>
    </source>
</evidence>
<dbReference type="GO" id="GO:0005777">
    <property type="term" value="C:peroxisome"/>
    <property type="evidence" value="ECO:0007669"/>
    <property type="project" value="TreeGrafter"/>
</dbReference>
<dbReference type="OrthoDB" id="429813at2759"/>
<dbReference type="GO" id="GO:0035336">
    <property type="term" value="P:long-chain fatty-acyl-CoA metabolic process"/>
    <property type="evidence" value="ECO:0007669"/>
    <property type="project" value="TreeGrafter"/>
</dbReference>
<dbReference type="GO" id="GO:0102965">
    <property type="term" value="F:alcohol-forming long-chain fatty acyl-CoA reductase activity"/>
    <property type="evidence" value="ECO:0007669"/>
    <property type="project" value="UniProtKB-EC"/>
</dbReference>
<protein>
    <recommendedName>
        <fullName evidence="10">Fatty acyl-CoA reductase</fullName>
        <ecNumber evidence="10">1.2.1.84</ecNumber>
    </recommendedName>
</protein>
<evidence type="ECO:0000256" key="1">
    <source>
        <dbReference type="ARBA" id="ARBA00004141"/>
    </source>
</evidence>
<feature type="transmembrane region" description="Helical" evidence="10">
    <location>
        <begin position="469"/>
        <end position="489"/>
    </location>
</feature>
<dbReference type="Pfam" id="PF03015">
    <property type="entry name" value="Sterile"/>
    <property type="match status" value="1"/>
</dbReference>
<evidence type="ECO:0000256" key="6">
    <source>
        <dbReference type="ARBA" id="ARBA00022989"/>
    </source>
</evidence>
<evidence type="ECO:0000313" key="14">
    <source>
        <dbReference type="Proteomes" id="UP001153737"/>
    </source>
</evidence>
<evidence type="ECO:0000256" key="7">
    <source>
        <dbReference type="ARBA" id="ARBA00023098"/>
    </source>
</evidence>